<dbReference type="EMBL" id="AP029267">
    <property type="protein sequence ID" value="BFG03369.1"/>
    <property type="molecule type" value="Genomic_DNA"/>
</dbReference>
<feature type="compositionally biased region" description="Acidic residues" evidence="1">
    <location>
        <begin position="355"/>
        <end position="364"/>
    </location>
</feature>
<feature type="compositionally biased region" description="Basic residues" evidence="1">
    <location>
        <begin position="287"/>
        <end position="335"/>
    </location>
</feature>
<feature type="transmembrane region" description="Helical" evidence="2">
    <location>
        <begin position="136"/>
        <end position="158"/>
    </location>
</feature>
<keyword evidence="4" id="KW-1185">Reference proteome</keyword>
<evidence type="ECO:0000256" key="1">
    <source>
        <dbReference type="SAM" id="MobiDB-lite"/>
    </source>
</evidence>
<feature type="transmembrane region" description="Helical" evidence="2">
    <location>
        <begin position="85"/>
        <end position="105"/>
    </location>
</feature>
<feature type="transmembrane region" description="Helical" evidence="2">
    <location>
        <begin position="170"/>
        <end position="189"/>
    </location>
</feature>
<accession>A0AAU9G774</accession>
<feature type="transmembrane region" description="Helical" evidence="2">
    <location>
        <begin position="53"/>
        <end position="73"/>
    </location>
</feature>
<proteinExistence type="predicted"/>
<gene>
    <name evidence="3" type="ORF">DMAD_02648</name>
</gene>
<keyword evidence="2" id="KW-0472">Membrane</keyword>
<feature type="transmembrane region" description="Helical" evidence="2">
    <location>
        <begin position="21"/>
        <end position="47"/>
    </location>
</feature>
<feature type="compositionally biased region" description="Low complexity" evidence="1">
    <location>
        <begin position="336"/>
        <end position="354"/>
    </location>
</feature>
<name>A0AAU9G774_DROMD</name>
<organism evidence="3 4">
    <name type="scientific">Drosophila madeirensis</name>
    <name type="common">Fruit fly</name>
    <dbReference type="NCBI Taxonomy" id="30013"/>
    <lineage>
        <taxon>Eukaryota</taxon>
        <taxon>Metazoa</taxon>
        <taxon>Ecdysozoa</taxon>
        <taxon>Arthropoda</taxon>
        <taxon>Hexapoda</taxon>
        <taxon>Insecta</taxon>
        <taxon>Pterygota</taxon>
        <taxon>Neoptera</taxon>
        <taxon>Endopterygota</taxon>
        <taxon>Diptera</taxon>
        <taxon>Brachycera</taxon>
        <taxon>Muscomorpha</taxon>
        <taxon>Ephydroidea</taxon>
        <taxon>Drosophilidae</taxon>
        <taxon>Drosophila</taxon>
        <taxon>Sophophora</taxon>
    </lineage>
</organism>
<evidence type="ECO:0000313" key="3">
    <source>
        <dbReference type="EMBL" id="BFG03369.1"/>
    </source>
</evidence>
<sequence length="364" mass="42280">MQERRQRLRAYRKSRRKFSAIVYAITTVWMLLALLQWLGVCLVIDLSVTLNKYYWISLIFFICAMILFTMFIFIERLRFVLGLNWLLCMLIVEFLIIGLFALSAQTDWKNLLAWFFVCVLFTYLFILIGSVLPQDLTLNVVILFVVAFLFLSITVFMSMMHKIMDVPYSFYAYMILIGLIVLMFVMYHAQTINGGRFAEMRIQDYLLASLILFNDFIILYMLTIYPQVLNKTESSPTTTTAAYYYDDNGYEDDDIDEPAAPVSSTPEPTTRRKTRRPKTTPRSTPSKTRKTPKVTKPRTTRTSKITKPRTTRTSKITKPRTTPRSKPTKTKKTTKLRTTSTKATKKTTPPNETTTTDDDWANWG</sequence>
<feature type="transmembrane region" description="Helical" evidence="2">
    <location>
        <begin position="205"/>
        <end position="225"/>
    </location>
</feature>
<keyword evidence="2" id="KW-1133">Transmembrane helix</keyword>
<evidence type="ECO:0000256" key="2">
    <source>
        <dbReference type="SAM" id="Phobius"/>
    </source>
</evidence>
<feature type="region of interest" description="Disordered" evidence="1">
    <location>
        <begin position="251"/>
        <end position="364"/>
    </location>
</feature>
<evidence type="ECO:0000313" key="4">
    <source>
        <dbReference type="Proteomes" id="UP001500889"/>
    </source>
</evidence>
<dbReference type="Proteomes" id="UP001500889">
    <property type="component" value="Chromosome E"/>
</dbReference>
<dbReference type="AlphaFoldDB" id="A0AAU9G774"/>
<protein>
    <submittedName>
        <fullName evidence="3">Uncharacterized protein</fullName>
    </submittedName>
</protein>
<reference evidence="3 4" key="1">
    <citation type="submission" date="2024-02" db="EMBL/GenBank/DDBJ databases">
        <title>A chromosome-level genome assembly of Drosophila madeirensis, a fruit fly species endemic to Madeira island.</title>
        <authorList>
            <person name="Tomihara K."/>
            <person name="Llopart A."/>
            <person name="Yamamoto D."/>
        </authorList>
    </citation>
    <scope>NUCLEOTIDE SEQUENCE [LARGE SCALE GENOMIC DNA]</scope>
    <source>
        <strain evidence="3 4">RF1</strain>
    </source>
</reference>
<keyword evidence="2" id="KW-0812">Transmembrane</keyword>
<feature type="transmembrane region" description="Helical" evidence="2">
    <location>
        <begin position="111"/>
        <end position="129"/>
    </location>
</feature>